<dbReference type="Proteomes" id="UP000198694">
    <property type="component" value="Unassembled WGS sequence"/>
</dbReference>
<evidence type="ECO:0000256" key="1">
    <source>
        <dbReference type="ARBA" id="ARBA00001589"/>
    </source>
</evidence>
<feature type="binding site" evidence="15">
    <location>
        <position position="198"/>
    </location>
    <ligand>
        <name>a divalent metal cation</name>
        <dbReference type="ChEBI" id="CHEBI:60240"/>
    </ligand>
</feature>
<dbReference type="EC" id="3.1.1.17" evidence="7"/>
<dbReference type="PANTHER" id="PTHR10907">
    <property type="entry name" value="REGUCALCIN"/>
    <property type="match status" value="1"/>
</dbReference>
<dbReference type="PRINTS" id="PR01791">
    <property type="entry name" value="REGUCALCIN"/>
</dbReference>
<dbReference type="InterPro" id="IPR008367">
    <property type="entry name" value="Regucalcin"/>
</dbReference>
<evidence type="ECO:0000313" key="17">
    <source>
        <dbReference type="EMBL" id="SDK35809.1"/>
    </source>
</evidence>
<evidence type="ECO:0000256" key="2">
    <source>
        <dbReference type="ARBA" id="ARBA00001913"/>
    </source>
</evidence>
<evidence type="ECO:0000256" key="15">
    <source>
        <dbReference type="PIRSR" id="PIRSR605511-2"/>
    </source>
</evidence>
<keyword evidence="10 15" id="KW-0479">Metal-binding</keyword>
<evidence type="ECO:0000256" key="14">
    <source>
        <dbReference type="PIRSR" id="PIRSR605511-1"/>
    </source>
</evidence>
<feature type="active site" description="Proton donor/acceptor" evidence="14">
    <location>
        <position position="198"/>
    </location>
</feature>
<dbReference type="InterPro" id="IPR013658">
    <property type="entry name" value="SGL"/>
</dbReference>
<keyword evidence="11" id="KW-0378">Hydrolase</keyword>
<comment type="similarity">
    <text evidence="6">Belongs to the SMP-30/CGR1 family.</text>
</comment>
<feature type="binding site" evidence="15">
    <location>
        <position position="102"/>
    </location>
    <ligand>
        <name>substrate</name>
    </ligand>
</feature>
<evidence type="ECO:0000256" key="3">
    <source>
        <dbReference type="ARBA" id="ARBA00001936"/>
    </source>
</evidence>
<dbReference type="GO" id="GO:0019853">
    <property type="term" value="P:L-ascorbic acid biosynthetic process"/>
    <property type="evidence" value="ECO:0007669"/>
    <property type="project" value="TreeGrafter"/>
</dbReference>
<evidence type="ECO:0000313" key="18">
    <source>
        <dbReference type="Proteomes" id="UP000198694"/>
    </source>
</evidence>
<dbReference type="PANTHER" id="PTHR10907:SF47">
    <property type="entry name" value="REGUCALCIN"/>
    <property type="match status" value="1"/>
</dbReference>
<dbReference type="GO" id="GO:0030234">
    <property type="term" value="F:enzyme regulator activity"/>
    <property type="evidence" value="ECO:0007669"/>
    <property type="project" value="InterPro"/>
</dbReference>
<dbReference type="AlphaFoldDB" id="A0A1G9B8L6"/>
<gene>
    <name evidence="17" type="ORF">SAMN05216243_2873</name>
</gene>
<evidence type="ECO:0000256" key="8">
    <source>
        <dbReference type="ARBA" id="ARBA00016808"/>
    </source>
</evidence>
<evidence type="ECO:0000256" key="5">
    <source>
        <dbReference type="ARBA" id="ARBA00004496"/>
    </source>
</evidence>
<evidence type="ECO:0000256" key="9">
    <source>
        <dbReference type="ARBA" id="ARBA00022490"/>
    </source>
</evidence>
<feature type="binding site" evidence="15">
    <location>
        <position position="17"/>
    </location>
    <ligand>
        <name>a divalent metal cation</name>
        <dbReference type="ChEBI" id="CHEBI:60240"/>
    </ligand>
</feature>
<evidence type="ECO:0000256" key="4">
    <source>
        <dbReference type="ARBA" id="ARBA00001946"/>
    </source>
</evidence>
<evidence type="ECO:0000256" key="6">
    <source>
        <dbReference type="ARBA" id="ARBA00008853"/>
    </source>
</evidence>
<dbReference type="FunFam" id="2.120.10.30:FF:000126">
    <property type="entry name" value="Senescence marker protein-30"/>
    <property type="match status" value="1"/>
</dbReference>
<evidence type="ECO:0000256" key="13">
    <source>
        <dbReference type="ARBA" id="ARBA00032464"/>
    </source>
</evidence>
<keyword evidence="18" id="KW-1185">Reference proteome</keyword>
<dbReference type="Gene3D" id="2.120.10.30">
    <property type="entry name" value="TolB, C-terminal domain"/>
    <property type="match status" value="1"/>
</dbReference>
<comment type="cofactor">
    <cofactor evidence="15">
        <name>Zn(2+)</name>
        <dbReference type="ChEBI" id="CHEBI:29105"/>
    </cofactor>
    <text evidence="15">Binds 1 divalent metal cation per subunit.</text>
</comment>
<feature type="binding site" evidence="15">
    <location>
        <position position="100"/>
    </location>
    <ligand>
        <name>substrate</name>
    </ligand>
</feature>
<evidence type="ECO:0000256" key="12">
    <source>
        <dbReference type="ARBA" id="ARBA00022837"/>
    </source>
</evidence>
<organism evidence="17 18">
    <name type="scientific">Sediminibacillus albus</name>
    <dbReference type="NCBI Taxonomy" id="407036"/>
    <lineage>
        <taxon>Bacteria</taxon>
        <taxon>Bacillati</taxon>
        <taxon>Bacillota</taxon>
        <taxon>Bacilli</taxon>
        <taxon>Bacillales</taxon>
        <taxon>Bacillaceae</taxon>
        <taxon>Sediminibacillus</taxon>
    </lineage>
</organism>
<dbReference type="SUPFAM" id="SSF63829">
    <property type="entry name" value="Calcium-dependent phosphotriesterase"/>
    <property type="match status" value="1"/>
</dbReference>
<evidence type="ECO:0000259" key="16">
    <source>
        <dbReference type="Pfam" id="PF08450"/>
    </source>
</evidence>
<dbReference type="InterPro" id="IPR011042">
    <property type="entry name" value="6-blade_b-propeller_TolB-like"/>
</dbReference>
<proteinExistence type="inferred from homology"/>
<evidence type="ECO:0000256" key="11">
    <source>
        <dbReference type="ARBA" id="ARBA00022801"/>
    </source>
</evidence>
<dbReference type="InterPro" id="IPR005511">
    <property type="entry name" value="SMP-30"/>
</dbReference>
<keyword evidence="12" id="KW-0106">Calcium</keyword>
<dbReference type="PRINTS" id="PR01790">
    <property type="entry name" value="SMP30FAMILY"/>
</dbReference>
<protein>
    <recommendedName>
        <fullName evidence="8">Regucalcin</fullName>
        <ecNumber evidence="7">3.1.1.17</ecNumber>
    </recommendedName>
    <alternativeName>
        <fullName evidence="13">Gluconolactonase</fullName>
    </alternativeName>
</protein>
<comment type="cofactor">
    <cofactor evidence="3">
        <name>Mn(2+)</name>
        <dbReference type="ChEBI" id="CHEBI:29035"/>
    </cofactor>
</comment>
<dbReference type="Pfam" id="PF08450">
    <property type="entry name" value="SGL"/>
    <property type="match status" value="1"/>
</dbReference>
<dbReference type="RefSeq" id="WP_175559369.1">
    <property type="nucleotide sequence ID" value="NZ_FNFL01000005.1"/>
</dbReference>
<comment type="cofactor">
    <cofactor evidence="4">
        <name>Mg(2+)</name>
        <dbReference type="ChEBI" id="CHEBI:18420"/>
    </cofactor>
</comment>
<keyword evidence="9" id="KW-0963">Cytoplasm</keyword>
<comment type="catalytic activity">
    <reaction evidence="1">
        <text>D-glucono-1,5-lactone + H2O = D-gluconate + H(+)</text>
        <dbReference type="Rhea" id="RHEA:10440"/>
        <dbReference type="ChEBI" id="CHEBI:15377"/>
        <dbReference type="ChEBI" id="CHEBI:15378"/>
        <dbReference type="ChEBI" id="CHEBI:16217"/>
        <dbReference type="ChEBI" id="CHEBI:18391"/>
        <dbReference type="EC" id="3.1.1.17"/>
    </reaction>
</comment>
<sequence>MENRLELVLDAKAELGEGPFWDADTQRLYWVDINNKQIHIFDPADNTDKVIEVDQYIGAVVMQTSGDLLLAMQNGIYSMDKNTTKLTFIADPEKDKPDSRFNDGKCDPAGRFWAGTMPLQLEPGAASLYRLDGDNHLRRMVPNVTVSNGMAWSNDKQTMYFADTPTQKIDAFDYDLKSGNISNRRTVIKIPESEGMPDGMTIDTEGMLWVAQWGGARVGRWDPGTGECRQVVELPASHVSSCAFGGAEMNQLYITTAREHLTKGQLDEQPYAGGLFRFHTNVKGAASYKFSPQS</sequence>
<keyword evidence="15" id="KW-0862">Zinc</keyword>
<accession>A0A1G9B8L6</accession>
<feature type="domain" description="SMP-30/Gluconolactonase/LRE-like region" evidence="16">
    <location>
        <begin position="15"/>
        <end position="258"/>
    </location>
</feature>
<dbReference type="GO" id="GO:0005509">
    <property type="term" value="F:calcium ion binding"/>
    <property type="evidence" value="ECO:0007669"/>
    <property type="project" value="InterPro"/>
</dbReference>
<evidence type="ECO:0000256" key="7">
    <source>
        <dbReference type="ARBA" id="ARBA00013227"/>
    </source>
</evidence>
<dbReference type="STRING" id="407036.SAMN05216243_2873"/>
<name>A0A1G9B8L6_9BACI</name>
<dbReference type="EMBL" id="FNFL01000005">
    <property type="protein sequence ID" value="SDK35809.1"/>
    <property type="molecule type" value="Genomic_DNA"/>
</dbReference>
<feature type="binding site" evidence="15">
    <location>
        <position position="148"/>
    </location>
    <ligand>
        <name>a divalent metal cation</name>
        <dbReference type="ChEBI" id="CHEBI:60240"/>
    </ligand>
</feature>
<dbReference type="GO" id="GO:0004341">
    <property type="term" value="F:gluconolactonase activity"/>
    <property type="evidence" value="ECO:0007669"/>
    <property type="project" value="UniProtKB-EC"/>
</dbReference>
<reference evidence="17 18" key="1">
    <citation type="submission" date="2016-10" db="EMBL/GenBank/DDBJ databases">
        <authorList>
            <person name="de Groot N.N."/>
        </authorList>
    </citation>
    <scope>NUCLEOTIDE SEQUENCE [LARGE SCALE GENOMIC DNA]</scope>
    <source>
        <strain evidence="17 18">CGMCC 1.6502</strain>
    </source>
</reference>
<comment type="cofactor">
    <cofactor evidence="2">
        <name>Ca(2+)</name>
        <dbReference type="ChEBI" id="CHEBI:29108"/>
    </cofactor>
</comment>
<evidence type="ECO:0000256" key="10">
    <source>
        <dbReference type="ARBA" id="ARBA00022723"/>
    </source>
</evidence>
<dbReference type="GO" id="GO:0005737">
    <property type="term" value="C:cytoplasm"/>
    <property type="evidence" value="ECO:0007669"/>
    <property type="project" value="UniProtKB-SubCell"/>
</dbReference>
<comment type="subcellular location">
    <subcellularLocation>
        <location evidence="5">Cytoplasm</location>
    </subcellularLocation>
</comment>